<dbReference type="Gene3D" id="3.40.190.10">
    <property type="entry name" value="Periplasmic binding protein-like II"/>
    <property type="match status" value="1"/>
</dbReference>
<evidence type="ECO:0000256" key="5">
    <source>
        <dbReference type="ARBA" id="ARBA00023288"/>
    </source>
</evidence>
<dbReference type="EMBL" id="CP001700">
    <property type="protein sequence ID" value="ACU69824.1"/>
    <property type="molecule type" value="Genomic_DNA"/>
</dbReference>
<evidence type="ECO:0000313" key="7">
    <source>
        <dbReference type="EMBL" id="ACU69824.1"/>
    </source>
</evidence>
<evidence type="ECO:0000256" key="3">
    <source>
        <dbReference type="ARBA" id="ARBA00023136"/>
    </source>
</evidence>
<evidence type="ECO:0000256" key="4">
    <source>
        <dbReference type="ARBA" id="ARBA00023139"/>
    </source>
</evidence>
<keyword evidence="4" id="KW-0564">Palmitate</keyword>
<dbReference type="Proteomes" id="UP000000851">
    <property type="component" value="Chromosome"/>
</dbReference>
<accession>C7Q2I2</accession>
<feature type="signal peptide" evidence="6">
    <location>
        <begin position="1"/>
        <end position="26"/>
    </location>
</feature>
<proteinExistence type="predicted"/>
<feature type="chain" id="PRO_5039153356" evidence="6">
    <location>
        <begin position="27"/>
        <end position="438"/>
    </location>
</feature>
<reference evidence="7 8" key="1">
    <citation type="journal article" date="2009" name="Stand. Genomic Sci.">
        <title>Complete genome sequence of Catenulispora acidiphila type strain (ID 139908).</title>
        <authorList>
            <person name="Copeland A."/>
            <person name="Lapidus A."/>
            <person name="Glavina Del Rio T."/>
            <person name="Nolan M."/>
            <person name="Lucas S."/>
            <person name="Chen F."/>
            <person name="Tice H."/>
            <person name="Cheng J.F."/>
            <person name="Bruce D."/>
            <person name="Goodwin L."/>
            <person name="Pitluck S."/>
            <person name="Mikhailova N."/>
            <person name="Pati A."/>
            <person name="Ivanova N."/>
            <person name="Mavromatis K."/>
            <person name="Chen A."/>
            <person name="Palaniappan K."/>
            <person name="Chain P."/>
            <person name="Land M."/>
            <person name="Hauser L."/>
            <person name="Chang Y.J."/>
            <person name="Jeffries C.D."/>
            <person name="Chertkov O."/>
            <person name="Brettin T."/>
            <person name="Detter J.C."/>
            <person name="Han C."/>
            <person name="Ali Z."/>
            <person name="Tindall B.J."/>
            <person name="Goker M."/>
            <person name="Bristow J."/>
            <person name="Eisen J.A."/>
            <person name="Markowitz V."/>
            <person name="Hugenholtz P."/>
            <person name="Kyrpides N.C."/>
            <person name="Klenk H.P."/>
        </authorList>
    </citation>
    <scope>NUCLEOTIDE SEQUENCE [LARGE SCALE GENOMIC DNA]</scope>
    <source>
        <strain evidence="8">DSM 44928 / JCM 14897 / NBRC 102108 / NRRL B-24433 / ID139908</strain>
    </source>
</reference>
<dbReference type="InterPro" id="IPR050490">
    <property type="entry name" value="Bact_solute-bd_prot1"/>
</dbReference>
<evidence type="ECO:0000256" key="1">
    <source>
        <dbReference type="ARBA" id="ARBA00022475"/>
    </source>
</evidence>
<dbReference type="AlphaFoldDB" id="C7Q2I2"/>
<name>C7Q2I2_CATAD</name>
<dbReference type="InterPro" id="IPR006059">
    <property type="entry name" value="SBP"/>
</dbReference>
<dbReference type="OrthoDB" id="8663148at2"/>
<dbReference type="SUPFAM" id="SSF53850">
    <property type="entry name" value="Periplasmic binding protein-like II"/>
    <property type="match status" value="1"/>
</dbReference>
<dbReference type="InParanoid" id="C7Q2I2"/>
<dbReference type="PANTHER" id="PTHR43649:SF33">
    <property type="entry name" value="POLYGALACTURONAN_RHAMNOGALACTURONAN-BINDING PROTEIN YTCQ"/>
    <property type="match status" value="1"/>
</dbReference>
<dbReference type="KEGG" id="cai:Caci_0891"/>
<keyword evidence="5" id="KW-0449">Lipoprotein</keyword>
<organism evidence="7 8">
    <name type="scientific">Catenulispora acidiphila (strain DSM 44928 / JCM 14897 / NBRC 102108 / NRRL B-24433 / ID139908)</name>
    <dbReference type="NCBI Taxonomy" id="479433"/>
    <lineage>
        <taxon>Bacteria</taxon>
        <taxon>Bacillati</taxon>
        <taxon>Actinomycetota</taxon>
        <taxon>Actinomycetes</taxon>
        <taxon>Catenulisporales</taxon>
        <taxon>Catenulisporaceae</taxon>
        <taxon>Catenulispora</taxon>
    </lineage>
</organism>
<keyword evidence="2 6" id="KW-0732">Signal</keyword>
<evidence type="ECO:0000313" key="8">
    <source>
        <dbReference type="Proteomes" id="UP000000851"/>
    </source>
</evidence>
<evidence type="ECO:0000256" key="6">
    <source>
        <dbReference type="SAM" id="SignalP"/>
    </source>
</evidence>
<dbReference type="PROSITE" id="PS51257">
    <property type="entry name" value="PROKAR_LIPOPROTEIN"/>
    <property type="match status" value="1"/>
</dbReference>
<dbReference type="HOGENOM" id="CLU_031285_12_2_11"/>
<keyword evidence="3" id="KW-0472">Membrane</keyword>
<keyword evidence="1" id="KW-1003">Cell membrane</keyword>
<dbReference type="Pfam" id="PF01547">
    <property type="entry name" value="SBP_bac_1"/>
    <property type="match status" value="1"/>
</dbReference>
<evidence type="ECO:0000256" key="2">
    <source>
        <dbReference type="ARBA" id="ARBA00022729"/>
    </source>
</evidence>
<sequence precursor="true">MGSTTGRGPRLLAIATAAVLTVGVSACSSSKSSSSAVGGAGKSGGSFTYWSMWRQDEPQAKVIQAAITQFTADTGIKVDVEWTGRDVAKKIGPAMAAGKAPDMWDEGADVIYGATAQNGNAKDLSAVLDMTIPTDNEKVSDAIPSKYWDSLPKDPNGGQHWVIPYEASTAGIFYNTADPTVSAAMASQPSTWDAFMQVCATLKTKSEPCLASEGEDPWTNGLWFDYLINAGGVNFNDLANDKTGASWDNPAVLKAATQVEQLVKGGYIIPTYTATKYPAQQTNWAGGKAGFLMNGNWVTAEVAKQIPATWKYGFMLPPGATQPDSMVFGFALTKNAKNVSQAEQFMAYFLQKKTLSGISTEAGNITPRTDIPAPAELADVQKTLNAPKLRLTFDGVAGDWTTKVWNQNYLDFWHGKIDAATFVAKMKSAQVSFWKSQS</sequence>
<dbReference type="RefSeq" id="WP_012785119.1">
    <property type="nucleotide sequence ID" value="NC_013131.1"/>
</dbReference>
<dbReference type="eggNOG" id="COG1653">
    <property type="taxonomic scope" value="Bacteria"/>
</dbReference>
<gene>
    <name evidence="7" type="ordered locus">Caci_0891</name>
</gene>
<keyword evidence="8" id="KW-1185">Reference proteome</keyword>
<protein>
    <submittedName>
        <fullName evidence="7">Extracellular solute-binding protein family 1</fullName>
    </submittedName>
</protein>
<dbReference type="PANTHER" id="PTHR43649">
    <property type="entry name" value="ARABINOSE-BINDING PROTEIN-RELATED"/>
    <property type="match status" value="1"/>
</dbReference>
<dbReference type="STRING" id="479433.Caci_0891"/>